<dbReference type="PANTHER" id="PTHR42718:SF39">
    <property type="entry name" value="ACTINORHODIN TRANSPORTER-RELATED"/>
    <property type="match status" value="1"/>
</dbReference>
<name>A0A7W7WDN5_9ACTN</name>
<evidence type="ECO:0000256" key="2">
    <source>
        <dbReference type="ARBA" id="ARBA00022692"/>
    </source>
</evidence>
<feature type="transmembrane region" description="Helical" evidence="5">
    <location>
        <begin position="212"/>
        <end position="230"/>
    </location>
</feature>
<feature type="transmembrane region" description="Helical" evidence="5">
    <location>
        <begin position="236"/>
        <end position="256"/>
    </location>
</feature>
<dbReference type="Pfam" id="PF07690">
    <property type="entry name" value="MFS_1"/>
    <property type="match status" value="2"/>
</dbReference>
<feature type="transmembrane region" description="Helical" evidence="5">
    <location>
        <begin position="417"/>
        <end position="435"/>
    </location>
</feature>
<keyword evidence="4 5" id="KW-0472">Membrane</keyword>
<comment type="subcellular location">
    <subcellularLocation>
        <location evidence="1">Cell membrane</location>
        <topology evidence="1">Multi-pass membrane protein</topology>
    </subcellularLocation>
</comment>
<dbReference type="InterPro" id="IPR036259">
    <property type="entry name" value="MFS_trans_sf"/>
</dbReference>
<reference evidence="7 8" key="1">
    <citation type="submission" date="2020-08" db="EMBL/GenBank/DDBJ databases">
        <title>Sequencing the genomes of 1000 actinobacteria strains.</title>
        <authorList>
            <person name="Klenk H.-P."/>
        </authorList>
    </citation>
    <scope>NUCLEOTIDE SEQUENCE [LARGE SCALE GENOMIC DNA]</scope>
    <source>
        <strain evidence="7 8">DSM 43023</strain>
    </source>
</reference>
<evidence type="ECO:0000256" key="1">
    <source>
        <dbReference type="ARBA" id="ARBA00004651"/>
    </source>
</evidence>
<dbReference type="RefSeq" id="WP_246468401.1">
    <property type="nucleotide sequence ID" value="NZ_BAABEK010000056.1"/>
</dbReference>
<dbReference type="Gene3D" id="1.20.1250.20">
    <property type="entry name" value="MFS general substrate transporter like domains"/>
    <property type="match status" value="1"/>
</dbReference>
<dbReference type="InterPro" id="IPR011701">
    <property type="entry name" value="MFS"/>
</dbReference>
<feature type="transmembrane region" description="Helical" evidence="5">
    <location>
        <begin position="441"/>
        <end position="463"/>
    </location>
</feature>
<comment type="caution">
    <text evidence="7">The sequence shown here is derived from an EMBL/GenBank/DDBJ whole genome shotgun (WGS) entry which is preliminary data.</text>
</comment>
<feature type="transmembrane region" description="Helical" evidence="5">
    <location>
        <begin position="110"/>
        <end position="133"/>
    </location>
</feature>
<evidence type="ECO:0000256" key="4">
    <source>
        <dbReference type="ARBA" id="ARBA00023136"/>
    </source>
</evidence>
<evidence type="ECO:0000313" key="8">
    <source>
        <dbReference type="Proteomes" id="UP000534286"/>
    </source>
</evidence>
<keyword evidence="2 5" id="KW-0812">Transmembrane</keyword>
<dbReference type="EMBL" id="JACHJU010000005">
    <property type="protein sequence ID" value="MBB4943306.1"/>
    <property type="molecule type" value="Genomic_DNA"/>
</dbReference>
<keyword evidence="3 5" id="KW-1133">Transmembrane helix</keyword>
<dbReference type="CDD" id="cd17321">
    <property type="entry name" value="MFS_MMR_MDR_like"/>
    <property type="match status" value="1"/>
</dbReference>
<protein>
    <submittedName>
        <fullName evidence="7">EmrB/QacA subfamily drug resistance transporter</fullName>
    </submittedName>
</protein>
<sequence length="473" mass="48083">MAIPATAGPPVTASPRLMWAILGLVLLADALDMIDATVTNIAAPTITAELHGGEGLIKWLGSAYMLAMGVLLVVGGRLGDKYGQRRLFLIGMSGFTIASAVAGLSPNPALLVLARGAQGAFGALLIPQGMAIMTKTFSRDMLTKAFGMFGPLLGIASVGGPILAGFVIDADIAGLSWRPIFLVNLVLGGLGLVLAVRLLPQDDGDASTGVDGVGSGLLAAIMFGLLLGLVEGSSNGWTAIPILSIVAGLVFLAAFARRQSTAADPLLKPSLLRNRGFSSGLLVGLIVFAATTGLVYVLSLFMQQGLHASARDASLGLLPMTVGIIVAAGACMALIKKMGRTLIFLGLAIILIGCGWLLVLVTSSGTDLSLWTLAPAVFLTGLGMGACYGTIFDIAIGDIDPDEAGSASGSLSAIQQLAAGIGSAAVTSVFFQSTASGLGHAMTTSLVVVVALTAITVPAVILMPRRAPEELQH</sequence>
<organism evidence="7 8">
    <name type="scientific">Streptosporangium album</name>
    <dbReference type="NCBI Taxonomy" id="47479"/>
    <lineage>
        <taxon>Bacteria</taxon>
        <taxon>Bacillati</taxon>
        <taxon>Actinomycetota</taxon>
        <taxon>Actinomycetes</taxon>
        <taxon>Streptosporangiales</taxon>
        <taxon>Streptosporangiaceae</taxon>
        <taxon>Streptosporangium</taxon>
    </lineage>
</organism>
<dbReference type="PROSITE" id="PS50850">
    <property type="entry name" value="MFS"/>
    <property type="match status" value="1"/>
</dbReference>
<evidence type="ECO:0000259" key="6">
    <source>
        <dbReference type="PROSITE" id="PS50850"/>
    </source>
</evidence>
<evidence type="ECO:0000256" key="5">
    <source>
        <dbReference type="SAM" id="Phobius"/>
    </source>
</evidence>
<evidence type="ECO:0000313" key="7">
    <source>
        <dbReference type="EMBL" id="MBB4943306.1"/>
    </source>
</evidence>
<feature type="transmembrane region" description="Helical" evidence="5">
    <location>
        <begin position="373"/>
        <end position="396"/>
    </location>
</feature>
<feature type="transmembrane region" description="Helical" evidence="5">
    <location>
        <begin position="342"/>
        <end position="361"/>
    </location>
</feature>
<feature type="transmembrane region" description="Helical" evidence="5">
    <location>
        <begin position="277"/>
        <end position="301"/>
    </location>
</feature>
<dbReference type="SUPFAM" id="SSF103473">
    <property type="entry name" value="MFS general substrate transporter"/>
    <property type="match status" value="1"/>
</dbReference>
<proteinExistence type="predicted"/>
<dbReference type="Proteomes" id="UP000534286">
    <property type="component" value="Unassembled WGS sequence"/>
</dbReference>
<dbReference type="AlphaFoldDB" id="A0A7W7WDN5"/>
<evidence type="ECO:0000256" key="3">
    <source>
        <dbReference type="ARBA" id="ARBA00022989"/>
    </source>
</evidence>
<feature type="transmembrane region" description="Helical" evidence="5">
    <location>
        <begin position="180"/>
        <end position="200"/>
    </location>
</feature>
<dbReference type="Gene3D" id="1.20.1720.10">
    <property type="entry name" value="Multidrug resistance protein D"/>
    <property type="match status" value="1"/>
</dbReference>
<dbReference type="GO" id="GO:0005886">
    <property type="term" value="C:plasma membrane"/>
    <property type="evidence" value="ECO:0007669"/>
    <property type="project" value="UniProtKB-SubCell"/>
</dbReference>
<feature type="domain" description="Major facilitator superfamily (MFS) profile" evidence="6">
    <location>
        <begin position="21"/>
        <end position="468"/>
    </location>
</feature>
<dbReference type="InterPro" id="IPR020846">
    <property type="entry name" value="MFS_dom"/>
</dbReference>
<dbReference type="PANTHER" id="PTHR42718">
    <property type="entry name" value="MAJOR FACILITATOR SUPERFAMILY MULTIDRUG TRANSPORTER MFSC"/>
    <property type="match status" value="1"/>
</dbReference>
<feature type="transmembrane region" description="Helical" evidence="5">
    <location>
        <begin position="87"/>
        <end position="104"/>
    </location>
</feature>
<feature type="transmembrane region" description="Helical" evidence="5">
    <location>
        <begin position="313"/>
        <end position="335"/>
    </location>
</feature>
<accession>A0A7W7WDN5</accession>
<gene>
    <name evidence="7" type="ORF">FHR32_007706</name>
</gene>
<feature type="transmembrane region" description="Helical" evidence="5">
    <location>
        <begin position="56"/>
        <end position="75"/>
    </location>
</feature>
<keyword evidence="8" id="KW-1185">Reference proteome</keyword>
<feature type="transmembrane region" description="Helical" evidence="5">
    <location>
        <begin position="145"/>
        <end position="168"/>
    </location>
</feature>
<dbReference type="GO" id="GO:0022857">
    <property type="term" value="F:transmembrane transporter activity"/>
    <property type="evidence" value="ECO:0007669"/>
    <property type="project" value="InterPro"/>
</dbReference>